<evidence type="ECO:0000259" key="1">
    <source>
        <dbReference type="Pfam" id="PF00534"/>
    </source>
</evidence>
<dbReference type="Gene3D" id="3.40.50.2000">
    <property type="entry name" value="Glycogen Phosphorylase B"/>
    <property type="match status" value="2"/>
</dbReference>
<proteinExistence type="predicted"/>
<keyword evidence="3" id="KW-1185">Reference proteome</keyword>
<reference evidence="2 3" key="1">
    <citation type="submission" date="2019-08" db="EMBL/GenBank/DDBJ databases">
        <title>Pedobacter sp. nov., isolated from Han river, South Korea.</title>
        <authorList>
            <person name="Lee D.-H."/>
            <person name="Kim Y.-S."/>
            <person name="Hwang E.-M."/>
            <person name="Le Tran T.C."/>
            <person name="Cha C.-J."/>
        </authorList>
    </citation>
    <scope>NUCLEOTIDE SEQUENCE [LARGE SCALE GENOMIC DNA]</scope>
    <source>
        <strain evidence="2 3">CJ43</strain>
    </source>
</reference>
<dbReference type="GO" id="GO:0016757">
    <property type="term" value="F:glycosyltransferase activity"/>
    <property type="evidence" value="ECO:0007669"/>
    <property type="project" value="InterPro"/>
</dbReference>
<keyword evidence="2" id="KW-0808">Transferase</keyword>
<dbReference type="RefSeq" id="WP_149073527.1">
    <property type="nucleotide sequence ID" value="NZ_CP043329.1"/>
</dbReference>
<dbReference type="KEGG" id="pej:FYC62_00550"/>
<feature type="domain" description="Glycosyl transferase family 1" evidence="1">
    <location>
        <begin position="200"/>
        <end position="358"/>
    </location>
</feature>
<organism evidence="2 3">
    <name type="scientific">Pedobacter aquae</name>
    <dbReference type="NCBI Taxonomy" id="2605747"/>
    <lineage>
        <taxon>Bacteria</taxon>
        <taxon>Pseudomonadati</taxon>
        <taxon>Bacteroidota</taxon>
        <taxon>Sphingobacteriia</taxon>
        <taxon>Sphingobacteriales</taxon>
        <taxon>Sphingobacteriaceae</taxon>
        <taxon>Pedobacter</taxon>
    </lineage>
</organism>
<accession>A0A5C0VFE6</accession>
<evidence type="ECO:0000313" key="2">
    <source>
        <dbReference type="EMBL" id="QEK50321.1"/>
    </source>
</evidence>
<dbReference type="SUPFAM" id="SSF53756">
    <property type="entry name" value="UDP-Glycosyltransferase/glycogen phosphorylase"/>
    <property type="match status" value="1"/>
</dbReference>
<sequence>MIDKKLAIVTTHPIQYYAPLFQLLAKETNLMVFYTWGEGSLKKFDPGFGKVIEWDIPLLEDYPYQFLKNESKYPGSHHFKGIINPNLIEHIEEFNPDAIMLIGYAYQSHLQVLRHFKGKTPLWFRGDSTLLDKDTGWKKYIKSIYLKWVYSHVDLAFYVGTANKAYFKKYGLKERQLVFAPHAIDSGRFLVPRKNEAKALRARLGLSKLDILILFAGKFEPKKNPLLLLDAFIALNLPNAHLLFVGNGVLEESLKWRVETLKLKVKNEERKDNRVHFMNFQNQSQMPVVYQASDIFCLPSQGPGETWGLAINEAMISRNAIIASNKVGCAIDLVKNGENGYVFESSDLEGLKVCLSKITLSPSIHQMKDKSQDIIKEWSISNQLKAFINQLNEKNQCDSSSL</sequence>
<dbReference type="PANTHER" id="PTHR45947">
    <property type="entry name" value="SULFOQUINOVOSYL TRANSFERASE SQD2"/>
    <property type="match status" value="1"/>
</dbReference>
<dbReference type="AlphaFoldDB" id="A0A5C0VFE6"/>
<dbReference type="InterPro" id="IPR001296">
    <property type="entry name" value="Glyco_trans_1"/>
</dbReference>
<dbReference type="InterPro" id="IPR050194">
    <property type="entry name" value="Glycosyltransferase_grp1"/>
</dbReference>
<dbReference type="CDD" id="cd03801">
    <property type="entry name" value="GT4_PimA-like"/>
    <property type="match status" value="1"/>
</dbReference>
<dbReference type="Pfam" id="PF00534">
    <property type="entry name" value="Glycos_transf_1"/>
    <property type="match status" value="1"/>
</dbReference>
<evidence type="ECO:0000313" key="3">
    <source>
        <dbReference type="Proteomes" id="UP000323653"/>
    </source>
</evidence>
<dbReference type="PANTHER" id="PTHR45947:SF3">
    <property type="entry name" value="SULFOQUINOVOSYL TRANSFERASE SQD2"/>
    <property type="match status" value="1"/>
</dbReference>
<gene>
    <name evidence="2" type="ORF">FYC62_00550</name>
</gene>
<protein>
    <submittedName>
        <fullName evidence="2">Glycosyltransferase family 4 protein</fullName>
    </submittedName>
</protein>
<dbReference type="EMBL" id="CP043329">
    <property type="protein sequence ID" value="QEK50321.1"/>
    <property type="molecule type" value="Genomic_DNA"/>
</dbReference>
<name>A0A5C0VFE6_9SPHI</name>
<dbReference type="Proteomes" id="UP000323653">
    <property type="component" value="Chromosome"/>
</dbReference>